<dbReference type="SUPFAM" id="SSF55681">
    <property type="entry name" value="Class II aaRS and biotin synthetases"/>
    <property type="match status" value="1"/>
</dbReference>
<dbReference type="Gene3D" id="3.30.930.10">
    <property type="entry name" value="Bira Bifunctional Protein, Domain 2"/>
    <property type="match status" value="1"/>
</dbReference>
<feature type="binding site" evidence="2">
    <location>
        <position position="111"/>
    </location>
    <ligand>
        <name>L-histidine</name>
        <dbReference type="ChEBI" id="CHEBI:57595"/>
    </ligand>
</feature>
<keyword evidence="4" id="KW-0328">Glycosyltransferase</keyword>
<feature type="binding site" evidence="2">
    <location>
        <position position="107"/>
    </location>
    <ligand>
        <name>L-histidine</name>
        <dbReference type="ChEBI" id="CHEBI:57595"/>
    </ligand>
</feature>
<accession>A0A840BRJ1</accession>
<keyword evidence="1" id="KW-0368">Histidine biosynthesis</keyword>
<dbReference type="PIRSF" id="PIRSF001549">
    <property type="entry name" value="His-tRNA_synth"/>
    <property type="match status" value="1"/>
</dbReference>
<comment type="caution">
    <text evidence="4">The sequence shown here is derived from an EMBL/GenBank/DDBJ whole genome shotgun (WGS) entry which is preliminary data.</text>
</comment>
<dbReference type="EMBL" id="JACIEN010000001">
    <property type="protein sequence ID" value="MBB4015223.1"/>
    <property type="molecule type" value="Genomic_DNA"/>
</dbReference>
<protein>
    <submittedName>
        <fullName evidence="4">ATP phosphoribosyltransferase regulatory subunit</fullName>
    </submittedName>
</protein>
<dbReference type="GO" id="GO:0005737">
    <property type="term" value="C:cytoplasm"/>
    <property type="evidence" value="ECO:0007669"/>
    <property type="project" value="InterPro"/>
</dbReference>
<dbReference type="InterPro" id="IPR004516">
    <property type="entry name" value="HisRS/HisZ"/>
</dbReference>
<dbReference type="PANTHER" id="PTHR43707:SF1">
    <property type="entry name" value="HISTIDINE--TRNA LIGASE, MITOCHONDRIAL-RELATED"/>
    <property type="match status" value="1"/>
</dbReference>
<keyword evidence="5" id="KW-1185">Reference proteome</keyword>
<evidence type="ECO:0000313" key="4">
    <source>
        <dbReference type="EMBL" id="MBB4015223.1"/>
    </source>
</evidence>
<evidence type="ECO:0000256" key="2">
    <source>
        <dbReference type="PIRSR" id="PIRSR001549-1"/>
    </source>
</evidence>
<reference evidence="4 5" key="1">
    <citation type="submission" date="2020-08" db="EMBL/GenBank/DDBJ databases">
        <title>Genomic Encyclopedia of Type Strains, Phase IV (KMG-IV): sequencing the most valuable type-strain genomes for metagenomic binning, comparative biology and taxonomic classification.</title>
        <authorList>
            <person name="Goeker M."/>
        </authorList>
    </citation>
    <scope>NUCLEOTIDE SEQUENCE [LARGE SCALE GENOMIC DNA]</scope>
    <source>
        <strain evidence="4 5">DSM 103737</strain>
    </source>
</reference>
<organism evidence="4 5">
    <name type="scientific">Chelatococcus caeni</name>
    <dbReference type="NCBI Taxonomy" id="1348468"/>
    <lineage>
        <taxon>Bacteria</taxon>
        <taxon>Pseudomonadati</taxon>
        <taxon>Pseudomonadota</taxon>
        <taxon>Alphaproteobacteria</taxon>
        <taxon>Hyphomicrobiales</taxon>
        <taxon>Chelatococcaceae</taxon>
        <taxon>Chelatococcus</taxon>
    </lineage>
</organism>
<proteinExistence type="predicted"/>
<keyword evidence="4" id="KW-0808">Transferase</keyword>
<feature type="binding site" evidence="2">
    <location>
        <position position="315"/>
    </location>
    <ligand>
        <name>L-histidine</name>
        <dbReference type="ChEBI" id="CHEBI:57595"/>
    </ligand>
</feature>
<dbReference type="AlphaFoldDB" id="A0A840BRJ1"/>
<gene>
    <name evidence="4" type="ORF">GGR16_000229</name>
</gene>
<dbReference type="InterPro" id="IPR045864">
    <property type="entry name" value="aa-tRNA-synth_II/BPL/LPL"/>
</dbReference>
<name>A0A840BRJ1_9HYPH</name>
<feature type="binding site" evidence="2">
    <location>
        <position position="96"/>
    </location>
    <ligand>
        <name>L-histidine</name>
        <dbReference type="ChEBI" id="CHEBI:57595"/>
    </ligand>
</feature>
<dbReference type="Pfam" id="PF13393">
    <property type="entry name" value="tRNA-synt_His"/>
    <property type="match status" value="2"/>
</dbReference>
<feature type="domain" description="Class II Histidinyl-tRNA synthetase (HisRS)-like catalytic core" evidence="3">
    <location>
        <begin position="13"/>
        <end position="205"/>
    </location>
</feature>
<dbReference type="GO" id="GO:0000105">
    <property type="term" value="P:L-histidine biosynthetic process"/>
    <property type="evidence" value="ECO:0007669"/>
    <property type="project" value="UniProtKB-KW"/>
</dbReference>
<keyword evidence="1" id="KW-0028">Amino-acid biosynthesis</keyword>
<evidence type="ECO:0000259" key="3">
    <source>
        <dbReference type="Pfam" id="PF13393"/>
    </source>
</evidence>
<dbReference type="InterPro" id="IPR041715">
    <property type="entry name" value="HisRS-like_core"/>
</dbReference>
<dbReference type="GO" id="GO:0004821">
    <property type="term" value="F:histidine-tRNA ligase activity"/>
    <property type="evidence" value="ECO:0007669"/>
    <property type="project" value="TreeGrafter"/>
</dbReference>
<sequence length="374" mass="39316">MVTTTHSRAMARTDELMGLFAREGYQRLEPPVLQPVDVFLELSGEDLRRRLFLTQDAAGSELCLRPDYTIPVSRAYLASPAAGSAASLSYHGPVFRQRAGEIGEIAQAGIENFGRTDREAADAEVLALAMEAAGLFGLAAPVVRLGDMGLLAAVLDALKLAPATRRRVLRAITQGQPVDAPKAAANGNGNDDHAGLLAAIAGQDAKAARAFVEDVLAIAGISKVGGRTAGEIAERFLARAQARAGELSAEAHATLERFLAVEGDPDSAAAALRALARDAGLAIDAAIDTFEARTGFMAARGIDVARLAFAANFARNLDYYTGFIFELHDPARPEEKPIVGGGRYDKLLSQLGAAEVIPAVGCSIWIERINGAAS</sequence>
<feature type="binding site" evidence="2">
    <location>
        <begin position="319"/>
        <end position="320"/>
    </location>
    <ligand>
        <name>L-histidine</name>
        <dbReference type="ChEBI" id="CHEBI:57595"/>
    </ligand>
</feature>
<dbReference type="NCBIfam" id="NF008953">
    <property type="entry name" value="PRK12295.1-6"/>
    <property type="match status" value="1"/>
</dbReference>
<evidence type="ECO:0000256" key="1">
    <source>
        <dbReference type="ARBA" id="ARBA00023102"/>
    </source>
</evidence>
<feature type="binding site" evidence="2">
    <location>
        <begin position="67"/>
        <end position="69"/>
    </location>
    <ligand>
        <name>L-histidine</name>
        <dbReference type="ChEBI" id="CHEBI:57595"/>
    </ligand>
</feature>
<dbReference type="GO" id="GO:0016757">
    <property type="term" value="F:glycosyltransferase activity"/>
    <property type="evidence" value="ECO:0007669"/>
    <property type="project" value="UniProtKB-KW"/>
</dbReference>
<dbReference type="RefSeq" id="WP_019401304.1">
    <property type="nucleotide sequence ID" value="NZ_JACIEN010000001.1"/>
</dbReference>
<feature type="domain" description="Class II Histidinyl-tRNA synthetase (HisRS)-like catalytic core" evidence="3">
    <location>
        <begin position="242"/>
        <end position="369"/>
    </location>
</feature>
<dbReference type="GO" id="GO:0006427">
    <property type="term" value="P:histidyl-tRNA aminoacylation"/>
    <property type="evidence" value="ECO:0007669"/>
    <property type="project" value="TreeGrafter"/>
</dbReference>
<evidence type="ECO:0000313" key="5">
    <source>
        <dbReference type="Proteomes" id="UP000577362"/>
    </source>
</evidence>
<dbReference type="PANTHER" id="PTHR43707">
    <property type="entry name" value="HISTIDYL-TRNA SYNTHETASE"/>
    <property type="match status" value="1"/>
</dbReference>
<dbReference type="Proteomes" id="UP000577362">
    <property type="component" value="Unassembled WGS sequence"/>
</dbReference>